<evidence type="ECO:0008006" key="3">
    <source>
        <dbReference type="Google" id="ProtNLM"/>
    </source>
</evidence>
<proteinExistence type="predicted"/>
<accession>A0ABT4IH91</accession>
<keyword evidence="2" id="KW-1185">Reference proteome</keyword>
<evidence type="ECO:0000313" key="2">
    <source>
        <dbReference type="Proteomes" id="UP001141422"/>
    </source>
</evidence>
<evidence type="ECO:0000313" key="1">
    <source>
        <dbReference type="EMBL" id="MCZ0860607.1"/>
    </source>
</evidence>
<dbReference type="InterPro" id="IPR027417">
    <property type="entry name" value="P-loop_NTPase"/>
</dbReference>
<gene>
    <name evidence="1" type="ORF">O0S10_05095</name>
</gene>
<dbReference type="RefSeq" id="WP_268924822.1">
    <property type="nucleotide sequence ID" value="NZ_JAPTGB010000009.1"/>
</dbReference>
<reference evidence="1" key="1">
    <citation type="submission" date="2022-12" db="EMBL/GenBank/DDBJ databases">
        <title>Isolation and characterisation of novel Methanocorpusculum spp. from native Australian herbivores indicates the genus is ancestrally host-associated.</title>
        <authorList>
            <person name="Volmer J.G."/>
            <person name="Soo R.M."/>
            <person name="Evans P.N."/>
            <person name="Hoedt E.C."/>
            <person name="Astorga Alsina A.L."/>
            <person name="Woodcroft B.J."/>
            <person name="Tyson G.W."/>
            <person name="Hugenholtz P."/>
            <person name="Morrison M."/>
        </authorList>
    </citation>
    <scope>NUCLEOTIDE SEQUENCE</scope>
    <source>
        <strain evidence="1">MG</strain>
    </source>
</reference>
<dbReference type="SUPFAM" id="SSF52540">
    <property type="entry name" value="P-loop containing nucleoside triphosphate hydrolases"/>
    <property type="match status" value="1"/>
</dbReference>
<protein>
    <recommendedName>
        <fullName evidence="3">Recombinase RecA</fullName>
    </recommendedName>
</protein>
<comment type="caution">
    <text evidence="1">The sequence shown here is derived from an EMBL/GenBank/DDBJ whole genome shotgun (WGS) entry which is preliminary data.</text>
</comment>
<dbReference type="Proteomes" id="UP001141422">
    <property type="component" value="Unassembled WGS sequence"/>
</dbReference>
<sequence length="285" mass="32355">MPDTFETRVLHPTRVPSLDKVLGGGVISGSTILVLAEPGSGGNELVQTSLMNYCTDFMHNTEAPEGTIYPAELHYISLTLNREMFEHQIAELFNTEKNPQFRKMMENIHYTDLGENYFGRTHVPYDWYGSKDSIKGVLNMPASDDFGGLTILVEKITKLPRESIIFIDSLTALLPYLTRTPETWLELVTMMRGLTRAAKKWRITIVFLLVSGVLSPGQENELIDSVDAVLNLFWQKNTTVKRQRQMYLLKFTGLFPRIDPRDMVIFNVNIATGIGFEITNMRLVS</sequence>
<dbReference type="EMBL" id="JAPTGB010000009">
    <property type="protein sequence ID" value="MCZ0860607.1"/>
    <property type="molecule type" value="Genomic_DNA"/>
</dbReference>
<name>A0ABT4IH91_9EURY</name>
<dbReference type="Gene3D" id="3.40.50.300">
    <property type="entry name" value="P-loop containing nucleotide triphosphate hydrolases"/>
    <property type="match status" value="1"/>
</dbReference>
<organism evidence="1 2">
    <name type="scientific">Methanocorpusculum petauri</name>
    <dbReference type="NCBI Taxonomy" id="3002863"/>
    <lineage>
        <taxon>Archaea</taxon>
        <taxon>Methanobacteriati</taxon>
        <taxon>Methanobacteriota</taxon>
        <taxon>Stenosarchaea group</taxon>
        <taxon>Methanomicrobia</taxon>
        <taxon>Methanomicrobiales</taxon>
        <taxon>Methanocorpusculaceae</taxon>
        <taxon>Methanocorpusculum</taxon>
    </lineage>
</organism>